<proteinExistence type="predicted"/>
<evidence type="ECO:0000313" key="7">
    <source>
        <dbReference type="EMBL" id="MEV0710385.1"/>
    </source>
</evidence>
<feature type="domain" description="Tyr recombinase" evidence="5">
    <location>
        <begin position="171"/>
        <end position="399"/>
    </location>
</feature>
<accession>A0ABV3FY78</accession>
<dbReference type="InterPro" id="IPR002104">
    <property type="entry name" value="Integrase_catalytic"/>
</dbReference>
<keyword evidence="1" id="KW-0229">DNA integration</keyword>
<evidence type="ECO:0000256" key="1">
    <source>
        <dbReference type="ARBA" id="ARBA00022908"/>
    </source>
</evidence>
<dbReference type="PROSITE" id="PS51900">
    <property type="entry name" value="CB"/>
    <property type="match status" value="1"/>
</dbReference>
<evidence type="ECO:0000259" key="6">
    <source>
        <dbReference type="PROSITE" id="PS51900"/>
    </source>
</evidence>
<name>A0ABV3FY78_9NOCA</name>
<dbReference type="Gene3D" id="1.10.443.10">
    <property type="entry name" value="Intergrase catalytic core"/>
    <property type="match status" value="1"/>
</dbReference>
<feature type="domain" description="Core-binding (CB)" evidence="6">
    <location>
        <begin position="67"/>
        <end position="150"/>
    </location>
</feature>
<keyword evidence="8" id="KW-1185">Reference proteome</keyword>
<evidence type="ECO:0000259" key="5">
    <source>
        <dbReference type="PROSITE" id="PS51898"/>
    </source>
</evidence>
<dbReference type="Pfam" id="PF14659">
    <property type="entry name" value="Phage_int_SAM_3"/>
    <property type="match status" value="1"/>
</dbReference>
<dbReference type="InterPro" id="IPR004107">
    <property type="entry name" value="Integrase_SAM-like_N"/>
</dbReference>
<dbReference type="Gene3D" id="1.10.150.130">
    <property type="match status" value="1"/>
</dbReference>
<sequence>MSRRAIGEGTVYRRKDGRWEGAAYLGTVSGRVRRLRVYGKTRKEANDKLTIKMADVQRGIPVPDRTWTVGDYLEYWMREIAPSRLRPTTMELYESAIRLHLRPMVGSYTLERLNVPTLQQLLNQQLAQGKTLRTVRLIRTILSAALTRAVREEVVARNVARLVELEADKRDEIVPWTIEEASHFLRYTQHHPLHPAFLMLVVYGVRRGEVLGLRWSDIDWEHNTIHIRQQLQEIRNHLEVGPVKTDAGKRDLPLLPVVRIALSQLQAHTAAPTLGSTSEIVEGVPMEIEILQGYGAARSNELATSRELSASDISDIIIRGRNGMPLWPRNFGRVFQKLAKEAGLRRVKLHWLRHGTATILKSLKVQPRDAQIIMGHAHISTTLQIYQHGDPETQKEALDQAGRVLTDNIDGYVSRQALPSMSEVVVRNASIQSGGSGGARTLDTLLKRRFPATVDCGTTPVIQQLRARLSIRFLGSLAVNVAVKTSGSNDYVPQRSNHTSAGAE</sequence>
<gene>
    <name evidence="7" type="ORF">AB0I48_22735</name>
</gene>
<dbReference type="InterPro" id="IPR044068">
    <property type="entry name" value="CB"/>
</dbReference>
<evidence type="ECO:0000256" key="4">
    <source>
        <dbReference type="PROSITE-ProRule" id="PRU01248"/>
    </source>
</evidence>
<dbReference type="Proteomes" id="UP001551695">
    <property type="component" value="Unassembled WGS sequence"/>
</dbReference>
<protein>
    <submittedName>
        <fullName evidence="7">Tyrosine-type recombinase/integrase</fullName>
    </submittedName>
</protein>
<evidence type="ECO:0000256" key="2">
    <source>
        <dbReference type="ARBA" id="ARBA00023125"/>
    </source>
</evidence>
<keyword evidence="2 4" id="KW-0238">DNA-binding</keyword>
<evidence type="ECO:0000256" key="3">
    <source>
        <dbReference type="ARBA" id="ARBA00023172"/>
    </source>
</evidence>
<dbReference type="PANTHER" id="PTHR30349">
    <property type="entry name" value="PHAGE INTEGRASE-RELATED"/>
    <property type="match status" value="1"/>
</dbReference>
<dbReference type="InterPro" id="IPR013762">
    <property type="entry name" value="Integrase-like_cat_sf"/>
</dbReference>
<reference evidence="7 8" key="1">
    <citation type="submission" date="2024-06" db="EMBL/GenBank/DDBJ databases">
        <title>The Natural Products Discovery Center: Release of the First 8490 Sequenced Strains for Exploring Actinobacteria Biosynthetic Diversity.</title>
        <authorList>
            <person name="Kalkreuter E."/>
            <person name="Kautsar S.A."/>
            <person name="Yang D."/>
            <person name="Bader C.D."/>
            <person name="Teijaro C.N."/>
            <person name="Fluegel L."/>
            <person name="Davis C.M."/>
            <person name="Simpson J.R."/>
            <person name="Lauterbach L."/>
            <person name="Steele A.D."/>
            <person name="Gui C."/>
            <person name="Meng S."/>
            <person name="Li G."/>
            <person name="Viehrig K."/>
            <person name="Ye F."/>
            <person name="Su P."/>
            <person name="Kiefer A.F."/>
            <person name="Nichols A."/>
            <person name="Cepeda A.J."/>
            <person name="Yan W."/>
            <person name="Fan B."/>
            <person name="Jiang Y."/>
            <person name="Adhikari A."/>
            <person name="Zheng C.-J."/>
            <person name="Schuster L."/>
            <person name="Cowan T.M."/>
            <person name="Smanski M.J."/>
            <person name="Chevrette M.G."/>
            <person name="De Carvalho L.P.S."/>
            <person name="Shen B."/>
        </authorList>
    </citation>
    <scope>NUCLEOTIDE SEQUENCE [LARGE SCALE GENOMIC DNA]</scope>
    <source>
        <strain evidence="7 8">NPDC050403</strain>
    </source>
</reference>
<dbReference type="SUPFAM" id="SSF56349">
    <property type="entry name" value="DNA breaking-rejoining enzymes"/>
    <property type="match status" value="1"/>
</dbReference>
<organism evidence="7 8">
    <name type="scientific">Nocardia aurea</name>
    <dbReference type="NCBI Taxonomy" id="2144174"/>
    <lineage>
        <taxon>Bacteria</taxon>
        <taxon>Bacillati</taxon>
        <taxon>Actinomycetota</taxon>
        <taxon>Actinomycetes</taxon>
        <taxon>Mycobacteriales</taxon>
        <taxon>Nocardiaceae</taxon>
        <taxon>Nocardia</taxon>
    </lineage>
</organism>
<evidence type="ECO:0000313" key="8">
    <source>
        <dbReference type="Proteomes" id="UP001551695"/>
    </source>
</evidence>
<dbReference type="InterPro" id="IPR050090">
    <property type="entry name" value="Tyrosine_recombinase_XerCD"/>
</dbReference>
<dbReference type="InterPro" id="IPR011010">
    <property type="entry name" value="DNA_brk_join_enz"/>
</dbReference>
<dbReference type="PANTHER" id="PTHR30349:SF91">
    <property type="entry name" value="INTA PROTEIN"/>
    <property type="match status" value="1"/>
</dbReference>
<dbReference type="InterPro" id="IPR010998">
    <property type="entry name" value="Integrase_recombinase_N"/>
</dbReference>
<dbReference type="PROSITE" id="PS51898">
    <property type="entry name" value="TYR_RECOMBINASE"/>
    <property type="match status" value="1"/>
</dbReference>
<keyword evidence="3" id="KW-0233">DNA recombination</keyword>
<dbReference type="EMBL" id="JBFAKC010000010">
    <property type="protein sequence ID" value="MEV0710385.1"/>
    <property type="molecule type" value="Genomic_DNA"/>
</dbReference>
<dbReference type="Pfam" id="PF00589">
    <property type="entry name" value="Phage_integrase"/>
    <property type="match status" value="1"/>
</dbReference>
<dbReference type="RefSeq" id="WP_357786249.1">
    <property type="nucleotide sequence ID" value="NZ_JBFAKC010000010.1"/>
</dbReference>
<comment type="caution">
    <text evidence="7">The sequence shown here is derived from an EMBL/GenBank/DDBJ whole genome shotgun (WGS) entry which is preliminary data.</text>
</comment>
<dbReference type="CDD" id="cd01189">
    <property type="entry name" value="INT_ICEBs1_C_like"/>
    <property type="match status" value="1"/>
</dbReference>